<proteinExistence type="inferred from homology"/>
<dbReference type="PANTHER" id="PTHR10458">
    <property type="entry name" value="PEPTIDE DEFORMYLASE"/>
    <property type="match status" value="1"/>
</dbReference>
<gene>
    <name evidence="2" type="primary">def</name>
    <name evidence="3" type="ORF">Drose_36610</name>
</gene>
<keyword evidence="2" id="KW-0648">Protein biosynthesis</keyword>
<dbReference type="EC" id="3.5.1.88" evidence="2"/>
<comment type="catalytic activity">
    <reaction evidence="2">
        <text>N-terminal N-formyl-L-methionyl-[peptide] + H2O = N-terminal L-methionyl-[peptide] + formate</text>
        <dbReference type="Rhea" id="RHEA:24420"/>
        <dbReference type="Rhea" id="RHEA-COMP:10639"/>
        <dbReference type="Rhea" id="RHEA-COMP:10640"/>
        <dbReference type="ChEBI" id="CHEBI:15377"/>
        <dbReference type="ChEBI" id="CHEBI:15740"/>
        <dbReference type="ChEBI" id="CHEBI:49298"/>
        <dbReference type="ChEBI" id="CHEBI:64731"/>
        <dbReference type="EC" id="3.5.1.88"/>
    </reaction>
</comment>
<dbReference type="Gene3D" id="3.90.45.10">
    <property type="entry name" value="Peptide deformylase"/>
    <property type="match status" value="1"/>
</dbReference>
<comment type="similarity">
    <text evidence="1 2">Belongs to the polypeptide deformylase family.</text>
</comment>
<reference evidence="3" key="1">
    <citation type="submission" date="2021-04" db="EMBL/GenBank/DDBJ databases">
        <title>Biosynthetic gene clusters of Dactylosporangioum roseum.</title>
        <authorList>
            <person name="Hartkoorn R.C."/>
            <person name="Beaudoing E."/>
            <person name="Hot D."/>
            <person name="Moureu S."/>
        </authorList>
    </citation>
    <scope>NUCLEOTIDE SEQUENCE</scope>
    <source>
        <strain evidence="3">NRRL B-16295</strain>
    </source>
</reference>
<keyword evidence="2" id="KW-0408">Iron</keyword>
<feature type="binding site" evidence="2">
    <location>
        <position position="176"/>
    </location>
    <ligand>
        <name>Fe cation</name>
        <dbReference type="ChEBI" id="CHEBI:24875"/>
    </ligand>
</feature>
<dbReference type="PANTHER" id="PTHR10458:SF22">
    <property type="entry name" value="PEPTIDE DEFORMYLASE"/>
    <property type="match status" value="1"/>
</dbReference>
<evidence type="ECO:0000313" key="3">
    <source>
        <dbReference type="EMBL" id="UWZ36482.1"/>
    </source>
</evidence>
<evidence type="ECO:0000256" key="2">
    <source>
        <dbReference type="HAMAP-Rule" id="MF_00163"/>
    </source>
</evidence>
<dbReference type="EMBL" id="CP073721">
    <property type="protein sequence ID" value="UWZ36482.1"/>
    <property type="molecule type" value="Genomic_DNA"/>
</dbReference>
<dbReference type="PIRSF" id="PIRSF004749">
    <property type="entry name" value="Pep_def"/>
    <property type="match status" value="1"/>
</dbReference>
<dbReference type="Proteomes" id="UP001058271">
    <property type="component" value="Chromosome"/>
</dbReference>
<organism evidence="3 4">
    <name type="scientific">Dactylosporangium roseum</name>
    <dbReference type="NCBI Taxonomy" id="47989"/>
    <lineage>
        <taxon>Bacteria</taxon>
        <taxon>Bacillati</taxon>
        <taxon>Actinomycetota</taxon>
        <taxon>Actinomycetes</taxon>
        <taxon>Micromonosporales</taxon>
        <taxon>Micromonosporaceae</taxon>
        <taxon>Dactylosporangium</taxon>
    </lineage>
</organism>
<feature type="binding site" evidence="2">
    <location>
        <position position="129"/>
    </location>
    <ligand>
        <name>Fe cation</name>
        <dbReference type="ChEBI" id="CHEBI:24875"/>
    </ligand>
</feature>
<keyword evidence="2" id="KW-0479">Metal-binding</keyword>
<protein>
    <recommendedName>
        <fullName evidence="2">Peptide deformylase</fullName>
        <shortName evidence="2">PDF</shortName>
        <ecNumber evidence="2">3.5.1.88</ecNumber>
    </recommendedName>
    <alternativeName>
        <fullName evidence="2">Polypeptide deformylase</fullName>
    </alternativeName>
</protein>
<name>A0ABY5Z3T6_9ACTN</name>
<dbReference type="InterPro" id="IPR036821">
    <property type="entry name" value="Peptide_deformylase_sf"/>
</dbReference>
<dbReference type="RefSeq" id="WP_260725823.1">
    <property type="nucleotide sequence ID" value="NZ_BAAABS010000027.1"/>
</dbReference>
<evidence type="ECO:0000313" key="4">
    <source>
        <dbReference type="Proteomes" id="UP001058271"/>
    </source>
</evidence>
<dbReference type="Pfam" id="PF01327">
    <property type="entry name" value="Pep_deformylase"/>
    <property type="match status" value="1"/>
</dbReference>
<comment type="function">
    <text evidence="2">Removes the formyl group from the N-terminal Met of newly synthesized proteins. Requires at least a dipeptide for an efficient rate of reaction. N-terminal L-methionine is a prerequisite for activity but the enzyme has broad specificity at other positions.</text>
</comment>
<evidence type="ECO:0000256" key="1">
    <source>
        <dbReference type="ARBA" id="ARBA00010759"/>
    </source>
</evidence>
<keyword evidence="2" id="KW-0378">Hydrolase</keyword>
<keyword evidence="4" id="KW-1185">Reference proteome</keyword>
<sequence length="196" mass="21509">MTSDVAYGPQTTEAFGIVDQRPSEVMSALGIVQLGNPILTRATRPFVLPDEQDEVLRILDRLTAVADAVGRVHNFTTGAMGLAAPQINEPRSIAVFRAAGQPQLVLVNPRVVEVGPPSEQEWEETSEGCLSFFDFRCYLRRPRTAVISYLTVTGEPVTVRFDKGRLARDVLHEVDHLNGILCLDRLEPGTPTISVV</sequence>
<dbReference type="HAMAP" id="MF_00163">
    <property type="entry name" value="Pep_deformylase"/>
    <property type="match status" value="1"/>
</dbReference>
<feature type="binding site" evidence="2">
    <location>
        <position position="172"/>
    </location>
    <ligand>
        <name>Fe cation</name>
        <dbReference type="ChEBI" id="CHEBI:24875"/>
    </ligand>
</feature>
<dbReference type="PRINTS" id="PR01576">
    <property type="entry name" value="PDEFORMYLASE"/>
</dbReference>
<feature type="active site" evidence="2">
    <location>
        <position position="173"/>
    </location>
</feature>
<comment type="cofactor">
    <cofactor evidence="2">
        <name>Fe(2+)</name>
        <dbReference type="ChEBI" id="CHEBI:29033"/>
    </cofactor>
    <text evidence="2">Binds 1 Fe(2+) ion.</text>
</comment>
<accession>A0ABY5Z3T6</accession>
<dbReference type="SUPFAM" id="SSF56420">
    <property type="entry name" value="Peptide deformylase"/>
    <property type="match status" value="1"/>
</dbReference>
<dbReference type="InterPro" id="IPR023635">
    <property type="entry name" value="Peptide_deformylase"/>
</dbReference>